<dbReference type="InterPro" id="IPR051198">
    <property type="entry name" value="BchE-like"/>
</dbReference>
<evidence type="ECO:0000256" key="5">
    <source>
        <dbReference type="ARBA" id="ARBA00023014"/>
    </source>
</evidence>
<dbReference type="InterPro" id="IPR023404">
    <property type="entry name" value="rSAM_horseshoe"/>
</dbReference>
<dbReference type="InterPro" id="IPR006638">
    <property type="entry name" value="Elp3/MiaA/NifB-like_rSAM"/>
</dbReference>
<evidence type="ECO:0000256" key="6">
    <source>
        <dbReference type="SAM" id="MobiDB-lite"/>
    </source>
</evidence>
<protein>
    <submittedName>
        <fullName evidence="8">Radical SAM protein</fullName>
    </submittedName>
</protein>
<evidence type="ECO:0000256" key="2">
    <source>
        <dbReference type="ARBA" id="ARBA00022691"/>
    </source>
</evidence>
<dbReference type="Pfam" id="PF04055">
    <property type="entry name" value="Radical_SAM"/>
    <property type="match status" value="1"/>
</dbReference>
<organism evidence="8 9">
    <name type="scientific">Eiseniibacteriota bacterium</name>
    <dbReference type="NCBI Taxonomy" id="2212470"/>
    <lineage>
        <taxon>Bacteria</taxon>
        <taxon>Candidatus Eiseniibacteriota</taxon>
    </lineage>
</organism>
<dbReference type="SUPFAM" id="SSF102114">
    <property type="entry name" value="Radical SAM enzymes"/>
    <property type="match status" value="1"/>
</dbReference>
<evidence type="ECO:0000256" key="4">
    <source>
        <dbReference type="ARBA" id="ARBA00023004"/>
    </source>
</evidence>
<dbReference type="PROSITE" id="PS51918">
    <property type="entry name" value="RADICAL_SAM"/>
    <property type="match status" value="1"/>
</dbReference>
<keyword evidence="4" id="KW-0408">Iron</keyword>
<sequence length="465" mass="51955">MKRVVLVSTYDLGRQPFGLASPAAWLSRRGDRVRCLDLAVEPLDEEAIRAADCVAFHLPMHTATRLATRMVERVRALNPAARLGFYGLYAAMNERRLRLLGAEFVLGGEFEEELVARIHREGPLSGIEERPGALGEPGGSASGPGAPVPRLSFITPDRGGLPPLSSYAHLHDGSGRIRRVGYTEATRGCKHQCRHCPVVPVYRGRFRVVPRDVVLADIRQQVEAGAEHITFGDPDFLNGVGHALPLVRSLHREHPDLTYDATIKIEHLLHHRQHLATLRETGCVLITSAVESIDDRVLGLLEKGHTRADFHEAVRETRAASITLNPTFVAFTPWISLDGYRELLASIAELDLVESVAPIQLAIRLLIPEGSRLLELAEVRALVEPFDDGLLVYPWKHRDPDVDRLQREAQTLIQEGLRRRENRRRIFARVWELAGRALGRDPGRIPTGRRVGRAPVPFLTEPWYC</sequence>
<evidence type="ECO:0000259" key="7">
    <source>
        <dbReference type="PROSITE" id="PS51918"/>
    </source>
</evidence>
<dbReference type="PANTHER" id="PTHR43409:SF7">
    <property type="entry name" value="BLL1977 PROTEIN"/>
    <property type="match status" value="1"/>
</dbReference>
<dbReference type="SMART" id="SM00729">
    <property type="entry name" value="Elp3"/>
    <property type="match status" value="1"/>
</dbReference>
<proteinExistence type="predicted"/>
<name>A0A538S9J8_UNCEI</name>
<dbReference type="Gene3D" id="3.80.30.20">
    <property type="entry name" value="tm_1862 like domain"/>
    <property type="match status" value="1"/>
</dbReference>
<comment type="cofactor">
    <cofactor evidence="1">
        <name>[4Fe-4S] cluster</name>
        <dbReference type="ChEBI" id="CHEBI:49883"/>
    </cofactor>
</comment>
<dbReference type="GO" id="GO:0051536">
    <property type="term" value="F:iron-sulfur cluster binding"/>
    <property type="evidence" value="ECO:0007669"/>
    <property type="project" value="UniProtKB-KW"/>
</dbReference>
<dbReference type="SFLD" id="SFLDS00029">
    <property type="entry name" value="Radical_SAM"/>
    <property type="match status" value="1"/>
</dbReference>
<dbReference type="Proteomes" id="UP000320184">
    <property type="component" value="Unassembled WGS sequence"/>
</dbReference>
<dbReference type="InterPro" id="IPR054699">
    <property type="entry name" value="rSAM_CUAEP"/>
</dbReference>
<dbReference type="PANTHER" id="PTHR43409">
    <property type="entry name" value="ANAEROBIC MAGNESIUM-PROTOPORPHYRIN IX MONOMETHYL ESTER CYCLASE-RELATED"/>
    <property type="match status" value="1"/>
</dbReference>
<dbReference type="SFLD" id="SFLDG01082">
    <property type="entry name" value="B12-binding_domain_containing"/>
    <property type="match status" value="1"/>
</dbReference>
<keyword evidence="2" id="KW-0949">S-adenosyl-L-methionine</keyword>
<dbReference type="GO" id="GO:0003824">
    <property type="term" value="F:catalytic activity"/>
    <property type="evidence" value="ECO:0007669"/>
    <property type="project" value="InterPro"/>
</dbReference>
<dbReference type="NCBIfam" id="NF040546">
    <property type="entry name" value="rSAM_CUAEP"/>
    <property type="match status" value="1"/>
</dbReference>
<evidence type="ECO:0000313" key="8">
    <source>
        <dbReference type="EMBL" id="TMQ48052.1"/>
    </source>
</evidence>
<gene>
    <name evidence="8" type="ORF">E6K73_12745</name>
</gene>
<dbReference type="GO" id="GO:0005829">
    <property type="term" value="C:cytosol"/>
    <property type="evidence" value="ECO:0007669"/>
    <property type="project" value="TreeGrafter"/>
</dbReference>
<dbReference type="CDD" id="cd01335">
    <property type="entry name" value="Radical_SAM"/>
    <property type="match status" value="1"/>
</dbReference>
<feature type="domain" description="Radical SAM core" evidence="7">
    <location>
        <begin position="175"/>
        <end position="424"/>
    </location>
</feature>
<evidence type="ECO:0000256" key="3">
    <source>
        <dbReference type="ARBA" id="ARBA00022723"/>
    </source>
</evidence>
<dbReference type="InterPro" id="IPR058240">
    <property type="entry name" value="rSAM_sf"/>
</dbReference>
<reference evidence="8 9" key="1">
    <citation type="journal article" date="2019" name="Nat. Microbiol.">
        <title>Mediterranean grassland soil C-N compound turnover is dependent on rainfall and depth, and is mediated by genomically divergent microorganisms.</title>
        <authorList>
            <person name="Diamond S."/>
            <person name="Andeer P.F."/>
            <person name="Li Z."/>
            <person name="Crits-Christoph A."/>
            <person name="Burstein D."/>
            <person name="Anantharaman K."/>
            <person name="Lane K.R."/>
            <person name="Thomas B.C."/>
            <person name="Pan C."/>
            <person name="Northen T.R."/>
            <person name="Banfield J.F."/>
        </authorList>
    </citation>
    <scope>NUCLEOTIDE SEQUENCE [LARGE SCALE GENOMIC DNA]</scope>
    <source>
        <strain evidence="8">WS_3</strain>
    </source>
</reference>
<feature type="region of interest" description="Disordered" evidence="6">
    <location>
        <begin position="126"/>
        <end position="147"/>
    </location>
</feature>
<dbReference type="AlphaFoldDB" id="A0A538S9J8"/>
<evidence type="ECO:0000256" key="1">
    <source>
        <dbReference type="ARBA" id="ARBA00001966"/>
    </source>
</evidence>
<dbReference type="GO" id="GO:0046872">
    <property type="term" value="F:metal ion binding"/>
    <property type="evidence" value="ECO:0007669"/>
    <property type="project" value="UniProtKB-KW"/>
</dbReference>
<comment type="caution">
    <text evidence="8">The sequence shown here is derived from an EMBL/GenBank/DDBJ whole genome shotgun (WGS) entry which is preliminary data.</text>
</comment>
<evidence type="ECO:0000313" key="9">
    <source>
        <dbReference type="Proteomes" id="UP000320184"/>
    </source>
</evidence>
<keyword evidence="5" id="KW-0411">Iron-sulfur</keyword>
<keyword evidence="3" id="KW-0479">Metal-binding</keyword>
<dbReference type="EMBL" id="VBOT01000156">
    <property type="protein sequence ID" value="TMQ48052.1"/>
    <property type="molecule type" value="Genomic_DNA"/>
</dbReference>
<accession>A0A538S9J8</accession>
<dbReference type="InterPro" id="IPR007197">
    <property type="entry name" value="rSAM"/>
</dbReference>